<evidence type="ECO:0000313" key="3">
    <source>
        <dbReference type="Proteomes" id="UP000564806"/>
    </source>
</evidence>
<dbReference type="RefSeq" id="WP_175372175.1">
    <property type="nucleotide sequence ID" value="NZ_JABWCS010000210.1"/>
</dbReference>
<keyword evidence="3" id="KW-1185">Reference proteome</keyword>
<evidence type="ECO:0000256" key="1">
    <source>
        <dbReference type="SAM" id="MobiDB-lite"/>
    </source>
</evidence>
<dbReference type="AlphaFoldDB" id="A0A850EPI9"/>
<proteinExistence type="predicted"/>
<feature type="region of interest" description="Disordered" evidence="1">
    <location>
        <begin position="1"/>
        <end position="33"/>
    </location>
</feature>
<reference evidence="2" key="1">
    <citation type="submission" date="2020-06" db="EMBL/GenBank/DDBJ databases">
        <title>Paenibacillus sp. nov., isolated from soil.</title>
        <authorList>
            <person name="Seo Y.L."/>
        </authorList>
    </citation>
    <scope>NUCLEOTIDE SEQUENCE [LARGE SCALE GENOMIC DNA]</scope>
    <source>
        <strain evidence="2">JW14</strain>
    </source>
</reference>
<comment type="caution">
    <text evidence="2">The sequence shown here is derived from an EMBL/GenBank/DDBJ whole genome shotgun (WGS) entry which is preliminary data.</text>
</comment>
<gene>
    <name evidence="2" type="ORF">HPT30_15100</name>
</gene>
<name>A0A850EPI9_9BACL</name>
<evidence type="ECO:0000313" key="2">
    <source>
        <dbReference type="EMBL" id="NUU61669.1"/>
    </source>
</evidence>
<dbReference type="Proteomes" id="UP000564806">
    <property type="component" value="Unassembled WGS sequence"/>
</dbReference>
<organism evidence="2 3">
    <name type="scientific">Paenibacillus agri</name>
    <dbReference type="NCBI Taxonomy" id="2744309"/>
    <lineage>
        <taxon>Bacteria</taxon>
        <taxon>Bacillati</taxon>
        <taxon>Bacillota</taxon>
        <taxon>Bacilli</taxon>
        <taxon>Bacillales</taxon>
        <taxon>Paenibacillaceae</taxon>
        <taxon>Paenibacillus</taxon>
    </lineage>
</organism>
<accession>A0A850EPI9</accession>
<protein>
    <submittedName>
        <fullName evidence="2">Uncharacterized protein</fullName>
    </submittedName>
</protein>
<sequence length="109" mass="11996">MRKEVGKEVGKEVREEGTKKASKGLRKEASSEAGKEVYVCKYLCRKASPGCWIRRALFLFVRFTKIGDALAANVCAASISVSVTGFSPVNPEENPVFYYLAGNPPVNHR</sequence>
<dbReference type="EMBL" id="JABWCS010000210">
    <property type="protein sequence ID" value="NUU61669.1"/>
    <property type="molecule type" value="Genomic_DNA"/>
</dbReference>